<keyword evidence="2" id="KW-1133">Transmembrane helix</keyword>
<evidence type="ECO:0000313" key="5">
    <source>
        <dbReference type="Proteomes" id="UP001652445"/>
    </source>
</evidence>
<comment type="caution">
    <text evidence="4">The sequence shown here is derived from an EMBL/GenBank/DDBJ whole genome shotgun (WGS) entry which is preliminary data.</text>
</comment>
<dbReference type="EMBL" id="JAOQIO010000077">
    <property type="protein sequence ID" value="MCU6794017.1"/>
    <property type="molecule type" value="Genomic_DNA"/>
</dbReference>
<name>A0ABT2UHC7_9BACL</name>
<dbReference type="Proteomes" id="UP001652445">
    <property type="component" value="Unassembled WGS sequence"/>
</dbReference>
<evidence type="ECO:0000259" key="3">
    <source>
        <dbReference type="SMART" id="SM00331"/>
    </source>
</evidence>
<dbReference type="InterPro" id="IPR052016">
    <property type="entry name" value="Bact_Sigma-Reg"/>
</dbReference>
<feature type="domain" description="PPM-type phosphatase" evidence="3">
    <location>
        <begin position="389"/>
        <end position="610"/>
    </location>
</feature>
<keyword evidence="2" id="KW-0472">Membrane</keyword>
<keyword evidence="5" id="KW-1185">Reference proteome</keyword>
<evidence type="ECO:0000256" key="2">
    <source>
        <dbReference type="SAM" id="Phobius"/>
    </source>
</evidence>
<organism evidence="4 5">
    <name type="scientific">Paenibacillus baimaensis</name>
    <dbReference type="NCBI Taxonomy" id="2982185"/>
    <lineage>
        <taxon>Bacteria</taxon>
        <taxon>Bacillati</taxon>
        <taxon>Bacillota</taxon>
        <taxon>Bacilli</taxon>
        <taxon>Bacillales</taxon>
        <taxon>Paenibacillaceae</taxon>
        <taxon>Paenibacillus</taxon>
    </lineage>
</organism>
<dbReference type="Gene3D" id="3.60.40.10">
    <property type="entry name" value="PPM-type phosphatase domain"/>
    <property type="match status" value="1"/>
</dbReference>
<dbReference type="Gene3D" id="3.30.450.20">
    <property type="entry name" value="PAS domain"/>
    <property type="match status" value="1"/>
</dbReference>
<proteinExistence type="predicted"/>
<dbReference type="InterPro" id="IPR001932">
    <property type="entry name" value="PPM-type_phosphatase-like_dom"/>
</dbReference>
<dbReference type="PANTHER" id="PTHR43156:SF9">
    <property type="entry name" value="HAMP DOMAIN-CONTAINING PROTEIN"/>
    <property type="match status" value="1"/>
</dbReference>
<feature type="transmembrane region" description="Helical" evidence="2">
    <location>
        <begin position="305"/>
        <end position="327"/>
    </location>
</feature>
<dbReference type="Pfam" id="PF07228">
    <property type="entry name" value="SpoIIE"/>
    <property type="match status" value="1"/>
</dbReference>
<keyword evidence="1" id="KW-0378">Hydrolase</keyword>
<accession>A0ABT2UHC7</accession>
<evidence type="ECO:0000313" key="4">
    <source>
        <dbReference type="EMBL" id="MCU6794017.1"/>
    </source>
</evidence>
<dbReference type="SMART" id="SM00331">
    <property type="entry name" value="PP2C_SIG"/>
    <property type="match status" value="1"/>
</dbReference>
<protein>
    <submittedName>
        <fullName evidence="4">SpoIIE family protein phosphatase</fullName>
    </submittedName>
</protein>
<reference evidence="4 5" key="1">
    <citation type="submission" date="2022-09" db="EMBL/GenBank/DDBJ databases">
        <authorList>
            <person name="Han X.L."/>
            <person name="Wang Q."/>
            <person name="Lu T."/>
        </authorList>
    </citation>
    <scope>NUCLEOTIDE SEQUENCE [LARGE SCALE GENOMIC DNA]</scope>
    <source>
        <strain evidence="4 5">WQ 127069</strain>
    </source>
</reference>
<dbReference type="RefSeq" id="WP_262685246.1">
    <property type="nucleotide sequence ID" value="NZ_JAOQIO010000077.1"/>
</dbReference>
<gene>
    <name evidence="4" type="ORF">OB236_18100</name>
</gene>
<feature type="transmembrane region" description="Helical" evidence="2">
    <location>
        <begin position="24"/>
        <end position="46"/>
    </location>
</feature>
<evidence type="ECO:0000256" key="1">
    <source>
        <dbReference type="ARBA" id="ARBA00022801"/>
    </source>
</evidence>
<keyword evidence="2" id="KW-0812">Transmembrane</keyword>
<sequence length="627" mass="70788">MSNVFKPETNLKAKPAFDSGVTKVMILASVLIVFSIVLIGTFVYFFTENEVVKKLKSRDLETIAESISSKVDARIDKEIETSLVFANDPTLLKWLQEGENNATLEAMVHQKTNYLHQKLGYSTTFIASTKSRHYWDENGKIIDTISEQDPDDSWFFDSIALKKASSVNFDYNNELKDTFAFVNALAGPVDAPLAIVGVGINLHELSNNFASYKDGKGINLWLIDSKGSIYLSDVYEHNGKNIRDVMIDSASSDVLKQFDTTMRIFEYDSKSGERMDLISYPLRSTDLHLLVEVERNETVSFLRTIKWNTVLAVAVSMVSIVFFFYYISCKLANPYKRAILLNQELEKQVMERTKELYERNQEILDSINYAKLLQESVLPKEQQLKVLFNEHFVIWRPRDVVGGDFYWSKQFGERTLVAVGDCTGHGVPGAFMTLLAVSALNRIADSGEIEDPASILSQLNRLLKETLGQDGHEGVTDDGLDIGICAIEPNSVIFAGASCTLHRVDEDGVLQSWKGNRRSVGYRKTPSDYEYTNHMMPEGEARYYMTTDGFFDQNGGERDYSFGKKRFADMIVRYGNLSLMEQKESFLHELETYMGAERQRDDITVLSFRAADQIAAGAAVESTEEGI</sequence>
<dbReference type="PANTHER" id="PTHR43156">
    <property type="entry name" value="STAGE II SPORULATION PROTEIN E-RELATED"/>
    <property type="match status" value="1"/>
</dbReference>
<dbReference type="InterPro" id="IPR036457">
    <property type="entry name" value="PPM-type-like_dom_sf"/>
</dbReference>